<evidence type="ECO:0000256" key="7">
    <source>
        <dbReference type="ARBA" id="ARBA00023288"/>
    </source>
</evidence>
<keyword evidence="3" id="KW-0732">Signal</keyword>
<keyword evidence="4 8" id="KW-0472">Membrane</keyword>
<dbReference type="HOGENOM" id="CLU_054711_0_0_12"/>
<comment type="subcellular location">
    <subcellularLocation>
        <location evidence="2 8">Cell outer membrane</location>
        <topology evidence="2 8">Lipid-anchor</topology>
    </subcellularLocation>
</comment>
<evidence type="ECO:0000256" key="3">
    <source>
        <dbReference type="ARBA" id="ARBA00022729"/>
    </source>
</evidence>
<evidence type="ECO:0000256" key="2">
    <source>
        <dbReference type="ARBA" id="ARBA00004459"/>
    </source>
</evidence>
<evidence type="ECO:0000256" key="9">
    <source>
        <dbReference type="SAM" id="MobiDB-lite"/>
    </source>
</evidence>
<geneLocation type="plasmid" evidence="10">
    <name>unnamed</name>
</geneLocation>
<dbReference type="SUPFAM" id="SSF74748">
    <property type="entry name" value="Variable surface antigen VlsE"/>
    <property type="match status" value="1"/>
</dbReference>
<dbReference type="Pfam" id="PF00921">
    <property type="entry name" value="Lipoprotein_2"/>
    <property type="match status" value="1"/>
</dbReference>
<dbReference type="PROSITE" id="PS51257">
    <property type="entry name" value="PROKAR_LIPOPROTEIN"/>
    <property type="match status" value="1"/>
</dbReference>
<evidence type="ECO:0000256" key="4">
    <source>
        <dbReference type="ARBA" id="ARBA00023136"/>
    </source>
</evidence>
<evidence type="ECO:0000313" key="10">
    <source>
        <dbReference type="EMBL" id="AHH11437.1"/>
    </source>
</evidence>
<dbReference type="GO" id="GO:0009279">
    <property type="term" value="C:cell outer membrane"/>
    <property type="evidence" value="ECO:0007669"/>
    <property type="project" value="UniProtKB-SubCell"/>
</dbReference>
<dbReference type="OrthoDB" id="352883at2"/>
<keyword evidence="5 8" id="KW-0564">Palmitate</keyword>
<organism evidence="10">
    <name type="scientific">Borrelia coriaceae ATCC 43381</name>
    <dbReference type="NCBI Taxonomy" id="1408429"/>
    <lineage>
        <taxon>Bacteria</taxon>
        <taxon>Pseudomonadati</taxon>
        <taxon>Spirochaetota</taxon>
        <taxon>Spirochaetia</taxon>
        <taxon>Spirochaetales</taxon>
        <taxon>Borreliaceae</taxon>
        <taxon>Borrelia</taxon>
    </lineage>
</organism>
<dbReference type="RefSeq" id="WP_025408707.1">
    <property type="nucleotide sequence ID" value="NZ_CP005753.1"/>
</dbReference>
<gene>
    <name evidence="10" type="ORF">BCO_0013602</name>
</gene>
<sequence>MKINIKNIKVKSICATLFISLFLACNNGIEELEKRNTFLSSLANLGNDFLDVFTSFGDSLGGVLGFNTETKKSDVGKYFKNIEDSLTTIKTRLNTIVQNMKSENNPNAVGTEAAVATLSEKLAKIIDGAKAVSEVIVNDSSLIADFNSNGAGVVAEDVGKLVEGIKNIVEVVLGPKEGNPEAGDDKQAKDGTTQRTASAAASDAGKLFSTSDISSNEKESATDAAKAVGAVTGADILKAMIKNDGDAVKLEKTGGTAAERPKDATIAGAMALRAMAKKGKFANKSNNDAYVKKIVGDAVVSAVTKALNTLTIAIRKTIDSGLKKVKEAMKINSNDIPVTTESKN</sequence>
<dbReference type="EMBL" id="CP005753">
    <property type="protein sequence ID" value="AHH11437.1"/>
    <property type="molecule type" value="Genomic_DNA"/>
</dbReference>
<feature type="region of interest" description="Disordered" evidence="9">
    <location>
        <begin position="175"/>
        <end position="203"/>
    </location>
</feature>
<feature type="compositionally biased region" description="Polar residues" evidence="9">
    <location>
        <begin position="190"/>
        <end position="199"/>
    </location>
</feature>
<proteinExistence type="predicted"/>
<evidence type="ECO:0000256" key="6">
    <source>
        <dbReference type="ARBA" id="ARBA00023237"/>
    </source>
</evidence>
<keyword evidence="10" id="KW-0614">Plasmid</keyword>
<comment type="function">
    <text evidence="1 8">The Vlp and Vsp proteins are antigenically distinct proteins, only one vlp or vsp gene is transcriptionally active at any one time. Switching between these genes is a mechanism of host immune response evasion.</text>
</comment>
<dbReference type="InterPro" id="IPR000680">
    <property type="entry name" value="Borrelia_lipo"/>
</dbReference>
<dbReference type="AlphaFoldDB" id="W5SX48"/>
<keyword evidence="6 8" id="KW-0998">Cell outer membrane</keyword>
<reference evidence="10" key="1">
    <citation type="submission" date="2013-04" db="EMBL/GenBank/DDBJ databases">
        <title>Comparative Genomics of Relapsing Fever Spirochetes.</title>
        <authorList>
            <person name="Schwan T.G."/>
            <person name="Raffel S.J."/>
            <person name="Porcella S.F."/>
            <person name="Martens C.A."/>
            <person name="Bruno D.P."/>
            <person name="Ricklefs S.M."/>
            <person name="Barbian K.B."/>
        </authorList>
    </citation>
    <scope>NUCLEOTIDE SEQUENCE</scope>
    <source>
        <strain evidence="10">Co53</strain>
        <plasmid evidence="10">unnamed</plasmid>
    </source>
</reference>
<accession>W5SX48</accession>
<evidence type="ECO:0000256" key="5">
    <source>
        <dbReference type="ARBA" id="ARBA00023139"/>
    </source>
</evidence>
<protein>
    <recommendedName>
        <fullName evidence="8">Variable large protein</fullName>
    </recommendedName>
</protein>
<evidence type="ECO:0000256" key="8">
    <source>
        <dbReference type="RuleBase" id="RU363105"/>
    </source>
</evidence>
<keyword evidence="7 8" id="KW-0449">Lipoprotein</keyword>
<name>W5SX48_9SPIR</name>
<evidence type="ECO:0000256" key="1">
    <source>
        <dbReference type="ARBA" id="ARBA00003932"/>
    </source>
</evidence>